<evidence type="ECO:0000256" key="2">
    <source>
        <dbReference type="ARBA" id="ARBA00022490"/>
    </source>
</evidence>
<keyword evidence="8 13" id="KW-0460">Magnesium</keyword>
<evidence type="ECO:0000256" key="1">
    <source>
        <dbReference type="ARBA" id="ARBA00009518"/>
    </source>
</evidence>
<dbReference type="InterPro" id="IPR012337">
    <property type="entry name" value="RNaseH-like_sf"/>
</dbReference>
<comment type="subcellular location">
    <subcellularLocation>
        <location evidence="13">Cytoplasm</location>
    </subcellularLocation>
</comment>
<comment type="caution">
    <text evidence="15">The sequence shown here is derived from an EMBL/GenBank/DDBJ whole genome shotgun (WGS) entry which is preliminary data.</text>
</comment>
<dbReference type="GO" id="GO:0006310">
    <property type="term" value="P:DNA recombination"/>
    <property type="evidence" value="ECO:0007669"/>
    <property type="project" value="UniProtKB-UniRule"/>
</dbReference>
<dbReference type="AlphaFoldDB" id="A0A2H0WRZ3"/>
<feature type="active site" evidence="13">
    <location>
        <position position="139"/>
    </location>
</feature>
<gene>
    <name evidence="13" type="primary">ruvC</name>
    <name evidence="15" type="ORF">COT63_00155</name>
</gene>
<dbReference type="Gene3D" id="3.30.420.10">
    <property type="entry name" value="Ribonuclease H-like superfamily/Ribonuclease H"/>
    <property type="match status" value="1"/>
</dbReference>
<dbReference type="GO" id="GO:0008821">
    <property type="term" value="F:crossover junction DNA endonuclease activity"/>
    <property type="evidence" value="ECO:0007669"/>
    <property type="project" value="UniProtKB-UniRule"/>
</dbReference>
<dbReference type="SUPFAM" id="SSF53098">
    <property type="entry name" value="Ribonuclease H-like"/>
    <property type="match status" value="1"/>
</dbReference>
<evidence type="ECO:0000256" key="4">
    <source>
        <dbReference type="ARBA" id="ARBA00022723"/>
    </source>
</evidence>
<dbReference type="Pfam" id="PF02075">
    <property type="entry name" value="RuvC"/>
    <property type="match status" value="1"/>
</dbReference>
<dbReference type="GO" id="GO:0000287">
    <property type="term" value="F:magnesium ion binding"/>
    <property type="evidence" value="ECO:0007669"/>
    <property type="project" value="UniProtKB-UniRule"/>
</dbReference>
<dbReference type="HAMAP" id="MF_00034">
    <property type="entry name" value="RuvC"/>
    <property type="match status" value="1"/>
</dbReference>
<evidence type="ECO:0000256" key="14">
    <source>
        <dbReference type="NCBIfam" id="TIGR00228"/>
    </source>
</evidence>
<dbReference type="PANTHER" id="PTHR30194:SF3">
    <property type="entry name" value="CROSSOVER JUNCTION ENDODEOXYRIBONUCLEASE RUVC"/>
    <property type="match status" value="1"/>
</dbReference>
<keyword evidence="3 13" id="KW-0540">Nuclease</keyword>
<keyword evidence="11 13" id="KW-0234">DNA repair</keyword>
<name>A0A2H0WRZ3_9BACT</name>
<evidence type="ECO:0000256" key="5">
    <source>
        <dbReference type="ARBA" id="ARBA00022759"/>
    </source>
</evidence>
<evidence type="ECO:0000313" key="16">
    <source>
        <dbReference type="Proteomes" id="UP000231282"/>
    </source>
</evidence>
<feature type="active site" evidence="13">
    <location>
        <position position="66"/>
    </location>
</feature>
<dbReference type="InterPro" id="IPR036397">
    <property type="entry name" value="RNaseH_sf"/>
</dbReference>
<dbReference type="NCBIfam" id="TIGR00228">
    <property type="entry name" value="ruvC"/>
    <property type="match status" value="1"/>
</dbReference>
<feature type="active site" evidence="13">
    <location>
        <position position="6"/>
    </location>
</feature>
<dbReference type="GO" id="GO:0005737">
    <property type="term" value="C:cytoplasm"/>
    <property type="evidence" value="ECO:0007669"/>
    <property type="project" value="UniProtKB-SubCell"/>
</dbReference>
<organism evidence="15 16">
    <name type="scientific">Candidatus Shapirobacteria bacterium CG09_land_8_20_14_0_10_38_17</name>
    <dbReference type="NCBI Taxonomy" id="1974884"/>
    <lineage>
        <taxon>Bacteria</taxon>
        <taxon>Candidatus Shapironibacteriota</taxon>
    </lineage>
</organism>
<accession>A0A2H0WRZ3</accession>
<dbReference type="Proteomes" id="UP000231282">
    <property type="component" value="Unassembled WGS sequence"/>
</dbReference>
<evidence type="ECO:0000313" key="15">
    <source>
        <dbReference type="EMBL" id="PIS15397.1"/>
    </source>
</evidence>
<evidence type="ECO:0000256" key="8">
    <source>
        <dbReference type="ARBA" id="ARBA00022842"/>
    </source>
</evidence>
<proteinExistence type="inferred from homology"/>
<evidence type="ECO:0000256" key="3">
    <source>
        <dbReference type="ARBA" id="ARBA00022722"/>
    </source>
</evidence>
<keyword evidence="6 13" id="KW-0227">DNA damage</keyword>
<keyword evidence="7 13" id="KW-0378">Hydrolase</keyword>
<feature type="binding site" evidence="13">
    <location>
        <position position="6"/>
    </location>
    <ligand>
        <name>Mg(2+)</name>
        <dbReference type="ChEBI" id="CHEBI:18420"/>
        <label>1</label>
    </ligand>
</feature>
<dbReference type="NCBIfam" id="NF000711">
    <property type="entry name" value="PRK00039.2-1"/>
    <property type="match status" value="1"/>
</dbReference>
<dbReference type="GO" id="GO:0048476">
    <property type="term" value="C:Holliday junction resolvase complex"/>
    <property type="evidence" value="ECO:0007669"/>
    <property type="project" value="UniProtKB-UniRule"/>
</dbReference>
<dbReference type="EC" id="3.1.21.10" evidence="13 14"/>
<comment type="cofactor">
    <cofactor evidence="13">
        <name>Mg(2+)</name>
        <dbReference type="ChEBI" id="CHEBI:18420"/>
    </cofactor>
    <text evidence="13">Binds 2 Mg(2+) ion per subunit.</text>
</comment>
<protein>
    <recommendedName>
        <fullName evidence="13 14">Crossover junction endodeoxyribonuclease RuvC</fullName>
        <ecNumber evidence="13 14">3.1.21.10</ecNumber>
    </recommendedName>
    <alternativeName>
        <fullName evidence="13">Holliday junction nuclease RuvC</fullName>
    </alternativeName>
    <alternativeName>
        <fullName evidence="13">Holliday junction resolvase RuvC</fullName>
    </alternativeName>
</protein>
<reference evidence="16" key="1">
    <citation type="submission" date="2017-09" db="EMBL/GenBank/DDBJ databases">
        <title>Depth-based differentiation of microbial function through sediment-hosted aquifers and enrichment of novel symbionts in the deep terrestrial subsurface.</title>
        <authorList>
            <person name="Probst A.J."/>
            <person name="Ladd B."/>
            <person name="Jarett J.K."/>
            <person name="Geller-Mcgrath D.E."/>
            <person name="Sieber C.M.K."/>
            <person name="Emerson J.B."/>
            <person name="Anantharaman K."/>
            <person name="Thomas B.C."/>
            <person name="Malmstrom R."/>
            <person name="Stieglmeier M."/>
            <person name="Klingl A."/>
            <person name="Woyke T."/>
            <person name="Ryan C.M."/>
            <person name="Banfield J.F."/>
        </authorList>
    </citation>
    <scope>NUCLEOTIDE SEQUENCE [LARGE SCALE GENOMIC DNA]</scope>
</reference>
<comment type="catalytic activity">
    <reaction evidence="12 13">
        <text>Endonucleolytic cleavage at a junction such as a reciprocal single-stranded crossover between two homologous DNA duplexes (Holliday junction).</text>
        <dbReference type="EC" id="3.1.21.10"/>
    </reaction>
</comment>
<feature type="binding site" evidence="13">
    <location>
        <position position="66"/>
    </location>
    <ligand>
        <name>Mg(2+)</name>
        <dbReference type="ChEBI" id="CHEBI:18420"/>
        <label>2</label>
    </ligand>
</feature>
<dbReference type="EMBL" id="PEZH01000004">
    <property type="protein sequence ID" value="PIS15397.1"/>
    <property type="molecule type" value="Genomic_DNA"/>
</dbReference>
<keyword evidence="5 13" id="KW-0255">Endonuclease</keyword>
<keyword evidence="4 13" id="KW-0479">Metal-binding</keyword>
<dbReference type="PANTHER" id="PTHR30194">
    <property type="entry name" value="CROSSOVER JUNCTION ENDODEOXYRIBONUCLEASE RUVC"/>
    <property type="match status" value="1"/>
</dbReference>
<dbReference type="GO" id="GO:0003677">
    <property type="term" value="F:DNA binding"/>
    <property type="evidence" value="ECO:0007669"/>
    <property type="project" value="UniProtKB-KW"/>
</dbReference>
<evidence type="ECO:0000256" key="9">
    <source>
        <dbReference type="ARBA" id="ARBA00023125"/>
    </source>
</evidence>
<feature type="binding site" evidence="13">
    <location>
        <position position="139"/>
    </location>
    <ligand>
        <name>Mg(2+)</name>
        <dbReference type="ChEBI" id="CHEBI:18420"/>
        <label>1</label>
    </ligand>
</feature>
<evidence type="ECO:0000256" key="11">
    <source>
        <dbReference type="ARBA" id="ARBA00023204"/>
    </source>
</evidence>
<dbReference type="InterPro" id="IPR002176">
    <property type="entry name" value="X-over_junc_endoDNase_RuvC"/>
</dbReference>
<dbReference type="PRINTS" id="PR00696">
    <property type="entry name" value="RSOLVASERUVC"/>
</dbReference>
<dbReference type="GO" id="GO:0006281">
    <property type="term" value="P:DNA repair"/>
    <property type="evidence" value="ECO:0007669"/>
    <property type="project" value="UniProtKB-UniRule"/>
</dbReference>
<evidence type="ECO:0000256" key="10">
    <source>
        <dbReference type="ARBA" id="ARBA00023172"/>
    </source>
</evidence>
<comment type="similarity">
    <text evidence="1 13">Belongs to the RuvC family.</text>
</comment>
<comment type="function">
    <text evidence="13">The RuvA-RuvB-RuvC complex processes Holliday junction (HJ) DNA during genetic recombination and DNA repair. Endonuclease that resolves HJ intermediates. Cleaves cruciform DNA by making single-stranded nicks across the HJ at symmetrical positions within the homologous arms, yielding a 5'-phosphate and a 3'-hydroxyl group; requires a central core of homology in the junction. The consensus cleavage sequence is 5'-(A/T)TT(C/G)-3'. Cleavage occurs on the 3'-side of the TT dinucleotide at the point of strand exchange. HJ branch migration catalyzed by RuvA-RuvB allows RuvC to scan DNA until it finds its consensus sequence, where it cleaves and resolves the cruciform DNA.</text>
</comment>
<keyword evidence="10 13" id="KW-0233">DNA recombination</keyword>
<evidence type="ECO:0000256" key="12">
    <source>
        <dbReference type="ARBA" id="ARBA00029354"/>
    </source>
</evidence>
<evidence type="ECO:0000256" key="7">
    <source>
        <dbReference type="ARBA" id="ARBA00022801"/>
    </source>
</evidence>
<evidence type="ECO:0000256" key="13">
    <source>
        <dbReference type="HAMAP-Rule" id="MF_00034"/>
    </source>
</evidence>
<dbReference type="CDD" id="cd16962">
    <property type="entry name" value="RuvC"/>
    <property type="match status" value="1"/>
</dbReference>
<sequence>MILGIDPGLAHCGWAIIKPNGDSNQLVSCGCVETKKGEDFAKRLAQIYNQIKELCRRYKIEELAVESIFFAKNMKTAINIAQVIGTVKVAAQNSKTTVFEYTPLQVKMAITGYGRADKKQITKMIGESLEKKEVIGNNHAADAAAIALTHIFTSLAG</sequence>
<keyword evidence="2 13" id="KW-0963">Cytoplasm</keyword>
<keyword evidence="9 13" id="KW-0238">DNA-binding</keyword>
<dbReference type="FunFam" id="3.30.420.10:FF:000002">
    <property type="entry name" value="Crossover junction endodeoxyribonuclease RuvC"/>
    <property type="match status" value="1"/>
</dbReference>
<comment type="subunit">
    <text evidence="13">Homodimer which binds Holliday junction (HJ) DNA. The HJ becomes 2-fold symmetrical on binding to RuvC with unstacked arms; it has a different conformation from HJ DNA in complex with RuvA. In the full resolvosome a probable DNA-RuvA(4)-RuvB(12)-RuvC(2) complex forms which resolves the HJ.</text>
</comment>
<evidence type="ECO:0000256" key="6">
    <source>
        <dbReference type="ARBA" id="ARBA00022763"/>
    </source>
</evidence>